<feature type="non-terminal residue" evidence="1">
    <location>
        <position position="49"/>
    </location>
</feature>
<sequence length="49" mass="5965">MKEKRFHTPLFMAVPQSGLRYAMGAKRERKSTFTLHYLWQYRRQVCGMQ</sequence>
<accession>A0A1M6X9U2</accession>
<organism evidence="1 2">
    <name type="scientific">Anaerocolumna jejuensis DSM 15929</name>
    <dbReference type="NCBI Taxonomy" id="1121322"/>
    <lineage>
        <taxon>Bacteria</taxon>
        <taxon>Bacillati</taxon>
        <taxon>Bacillota</taxon>
        <taxon>Clostridia</taxon>
        <taxon>Lachnospirales</taxon>
        <taxon>Lachnospiraceae</taxon>
        <taxon>Anaerocolumna</taxon>
    </lineage>
</organism>
<reference evidence="1 2" key="1">
    <citation type="submission" date="2016-11" db="EMBL/GenBank/DDBJ databases">
        <authorList>
            <person name="Jaros S."/>
            <person name="Januszkiewicz K."/>
            <person name="Wedrychowicz H."/>
        </authorList>
    </citation>
    <scope>NUCLEOTIDE SEQUENCE [LARGE SCALE GENOMIC DNA]</scope>
    <source>
        <strain evidence="1 2">DSM 15929</strain>
    </source>
</reference>
<dbReference type="EMBL" id="FRAC01000022">
    <property type="protein sequence ID" value="SHL02703.1"/>
    <property type="molecule type" value="Genomic_DNA"/>
</dbReference>
<evidence type="ECO:0000313" key="2">
    <source>
        <dbReference type="Proteomes" id="UP000184386"/>
    </source>
</evidence>
<evidence type="ECO:0000313" key="1">
    <source>
        <dbReference type="EMBL" id="SHL02703.1"/>
    </source>
</evidence>
<dbReference type="STRING" id="1121322.SAMN02745136_03890"/>
<name>A0A1M6X9U2_9FIRM</name>
<protein>
    <submittedName>
        <fullName evidence="1">Uncharacterized protein</fullName>
    </submittedName>
</protein>
<keyword evidence="2" id="KW-1185">Reference proteome</keyword>
<dbReference type="AlphaFoldDB" id="A0A1M6X9U2"/>
<dbReference type="Proteomes" id="UP000184386">
    <property type="component" value="Unassembled WGS sequence"/>
</dbReference>
<proteinExistence type="predicted"/>
<gene>
    <name evidence="1" type="ORF">SAMN02745136_03890</name>
</gene>